<proteinExistence type="predicted"/>
<keyword evidence="1" id="KW-0472">Membrane</keyword>
<keyword evidence="1" id="KW-1133">Transmembrane helix</keyword>
<accession>A0A2P8EJN8</accession>
<feature type="transmembrane region" description="Helical" evidence="1">
    <location>
        <begin position="80"/>
        <end position="96"/>
    </location>
</feature>
<sequence length="210" mass="23849">MKTDFNWCVMSFFKKLMDTPFAFSKCPATQKELALIEFPLVMTCDTRTLGRSNLIGFFFMVAMGLLLGWMLVALEIPMEMIILFVMLWGLICLSALRTTLGTLEATGCWTVTLDRSGLDWRSPDEALEASFFLPLSRIECIGTERTWAPGPFYDCLYTNVIILMDGSRFYPPSRAMINTNKIHVGLQKLGKPYRITHIRPIKLKGNRAGQ</sequence>
<gene>
    <name evidence="2" type="ORF">CLV44_13010</name>
</gene>
<keyword evidence="1" id="KW-0812">Transmembrane</keyword>
<dbReference type="AlphaFoldDB" id="A0A2P8EJN8"/>
<evidence type="ECO:0000313" key="3">
    <source>
        <dbReference type="Proteomes" id="UP000242133"/>
    </source>
</evidence>
<comment type="caution">
    <text evidence="2">The sequence shown here is derived from an EMBL/GenBank/DDBJ whole genome shotgun (WGS) entry which is preliminary data.</text>
</comment>
<keyword evidence="3" id="KW-1185">Reference proteome</keyword>
<organism evidence="2 3">
    <name type="scientific">Marinobacterium halophilum</name>
    <dbReference type="NCBI Taxonomy" id="267374"/>
    <lineage>
        <taxon>Bacteria</taxon>
        <taxon>Pseudomonadati</taxon>
        <taxon>Pseudomonadota</taxon>
        <taxon>Gammaproteobacteria</taxon>
        <taxon>Oceanospirillales</taxon>
        <taxon>Oceanospirillaceae</taxon>
        <taxon>Marinobacterium</taxon>
    </lineage>
</organism>
<evidence type="ECO:0000313" key="2">
    <source>
        <dbReference type="EMBL" id="PSL09631.1"/>
    </source>
</evidence>
<feature type="transmembrane region" description="Helical" evidence="1">
    <location>
        <begin position="54"/>
        <end position="74"/>
    </location>
</feature>
<name>A0A2P8EJN8_9GAMM</name>
<dbReference type="Proteomes" id="UP000242133">
    <property type="component" value="Unassembled WGS sequence"/>
</dbReference>
<reference evidence="2 3" key="1">
    <citation type="submission" date="2018-03" db="EMBL/GenBank/DDBJ databases">
        <title>Genomic Encyclopedia of Archaeal and Bacterial Type Strains, Phase II (KMG-II): from individual species to whole genera.</title>
        <authorList>
            <person name="Goeker M."/>
        </authorList>
    </citation>
    <scope>NUCLEOTIDE SEQUENCE [LARGE SCALE GENOMIC DNA]</scope>
    <source>
        <strain evidence="2 3">DSM 17586</strain>
    </source>
</reference>
<evidence type="ECO:0000256" key="1">
    <source>
        <dbReference type="SAM" id="Phobius"/>
    </source>
</evidence>
<dbReference type="EMBL" id="PYGI01000030">
    <property type="protein sequence ID" value="PSL09631.1"/>
    <property type="molecule type" value="Genomic_DNA"/>
</dbReference>
<protein>
    <submittedName>
        <fullName evidence="2">Uncharacterized protein</fullName>
    </submittedName>
</protein>